<evidence type="ECO:0000313" key="3">
    <source>
        <dbReference type="Proteomes" id="UP000297792"/>
    </source>
</evidence>
<dbReference type="EMBL" id="RWKA01000002">
    <property type="protein sequence ID" value="TGB47233.1"/>
    <property type="molecule type" value="Genomic_DNA"/>
</dbReference>
<keyword evidence="3" id="KW-1185">Reference proteome</keyword>
<proteinExistence type="predicted"/>
<dbReference type="Pfam" id="PF22400">
    <property type="entry name" value="DUF6980"/>
    <property type="match status" value="1"/>
</dbReference>
<comment type="caution">
    <text evidence="2">The sequence shown here is derived from an EMBL/GenBank/DDBJ whole genome shotgun (WGS) entry which is preliminary data.</text>
</comment>
<name>A0A4Z0HXB1_MYCPR</name>
<evidence type="ECO:0000313" key="2">
    <source>
        <dbReference type="EMBL" id="TGB47233.1"/>
    </source>
</evidence>
<feature type="domain" description="DUF6980" evidence="1">
    <location>
        <begin position="9"/>
        <end position="79"/>
    </location>
</feature>
<reference evidence="2 3" key="1">
    <citation type="submission" date="2018-12" db="EMBL/GenBank/DDBJ databases">
        <title>Draft genome sequences of Mycolicibacterium peregrinum isolated from a pig with lymphadenitis and from soil on the same Japanese pig farm.</title>
        <authorList>
            <person name="Komatsu T."/>
            <person name="Ohya K."/>
            <person name="Sawai K."/>
            <person name="Odoi J.O."/>
            <person name="Otsu K."/>
            <person name="Ota A."/>
            <person name="Ito T."/>
            <person name="Kawai M."/>
            <person name="Maruyama F."/>
        </authorList>
    </citation>
    <scope>NUCLEOTIDE SEQUENCE [LARGE SCALE GENOMIC DNA]</scope>
    <source>
        <strain evidence="2 3">138</strain>
    </source>
</reference>
<dbReference type="AlphaFoldDB" id="A0A4Z0HXB1"/>
<accession>A0A4Z0HXB1</accession>
<gene>
    <name evidence="2" type="ORF">EJD98_05150</name>
</gene>
<protein>
    <recommendedName>
        <fullName evidence="1">DUF6980 domain-containing protein</fullName>
    </recommendedName>
</protein>
<dbReference type="RefSeq" id="WP_135359322.1">
    <property type="nucleotide sequence ID" value="NZ_JBLVUT010000001.1"/>
</dbReference>
<sequence length="81" mass="9096">MASALGEDDYPLEYVPKFREWAIAILDGGTAVSVISYCPYCGEKLPSSLRDEWFDRLENLGLNADDPLPVELQSDAWWNTA</sequence>
<organism evidence="2 3">
    <name type="scientific">Mycolicibacterium peregrinum</name>
    <name type="common">Mycobacterium peregrinum</name>
    <dbReference type="NCBI Taxonomy" id="43304"/>
    <lineage>
        <taxon>Bacteria</taxon>
        <taxon>Bacillati</taxon>
        <taxon>Actinomycetota</taxon>
        <taxon>Actinomycetes</taxon>
        <taxon>Mycobacteriales</taxon>
        <taxon>Mycobacteriaceae</taxon>
        <taxon>Mycolicibacterium</taxon>
    </lineage>
</organism>
<dbReference type="Proteomes" id="UP000297792">
    <property type="component" value="Unassembled WGS sequence"/>
</dbReference>
<evidence type="ECO:0000259" key="1">
    <source>
        <dbReference type="Pfam" id="PF22400"/>
    </source>
</evidence>
<dbReference type="InterPro" id="IPR053918">
    <property type="entry name" value="DUF6980"/>
</dbReference>